<dbReference type="Proteomes" id="UP001286313">
    <property type="component" value="Unassembled WGS sequence"/>
</dbReference>
<keyword evidence="1" id="KW-0472">Membrane</keyword>
<evidence type="ECO:0000256" key="1">
    <source>
        <dbReference type="SAM" id="Phobius"/>
    </source>
</evidence>
<organism evidence="3 4">
    <name type="scientific">Petrolisthes cinctipes</name>
    <name type="common">Flat porcelain crab</name>
    <dbReference type="NCBI Taxonomy" id="88211"/>
    <lineage>
        <taxon>Eukaryota</taxon>
        <taxon>Metazoa</taxon>
        <taxon>Ecdysozoa</taxon>
        <taxon>Arthropoda</taxon>
        <taxon>Crustacea</taxon>
        <taxon>Multicrustacea</taxon>
        <taxon>Malacostraca</taxon>
        <taxon>Eumalacostraca</taxon>
        <taxon>Eucarida</taxon>
        <taxon>Decapoda</taxon>
        <taxon>Pleocyemata</taxon>
        <taxon>Anomura</taxon>
        <taxon>Galatheoidea</taxon>
        <taxon>Porcellanidae</taxon>
        <taxon>Petrolisthes</taxon>
    </lineage>
</organism>
<keyword evidence="1" id="KW-1133">Transmembrane helix</keyword>
<dbReference type="AlphaFoldDB" id="A0AAE1ETE3"/>
<dbReference type="EMBL" id="JAWQEG010004575">
    <property type="protein sequence ID" value="KAK3861046.1"/>
    <property type="molecule type" value="Genomic_DNA"/>
</dbReference>
<protein>
    <submittedName>
        <fullName evidence="3">Uncharacterized protein</fullName>
    </submittedName>
</protein>
<keyword evidence="1" id="KW-0812">Transmembrane</keyword>
<evidence type="ECO:0000256" key="2">
    <source>
        <dbReference type="SAM" id="SignalP"/>
    </source>
</evidence>
<accession>A0AAE1ETE3</accession>
<gene>
    <name evidence="3" type="ORF">Pcinc_032950</name>
</gene>
<keyword evidence="2" id="KW-0732">Signal</keyword>
<sequence length="162" mass="17533">MWLHFNHSSSPGLTHFLLLSALFSCPLPSSLALCPLLLPFALFSCPLPSSLALCPLILPFALFSCPLPSSLAFCSLLFLLPAYLCPKLSSPVLGSVLSFSTPSILIKLFLFSTSPVSTIPFLSLSHPTGNNRRQCNNLLQDLDLLLYVSRARVSAATIASRR</sequence>
<feature type="transmembrane region" description="Helical" evidence="1">
    <location>
        <begin position="56"/>
        <end position="80"/>
    </location>
</feature>
<evidence type="ECO:0000313" key="3">
    <source>
        <dbReference type="EMBL" id="KAK3861046.1"/>
    </source>
</evidence>
<proteinExistence type="predicted"/>
<evidence type="ECO:0000313" key="4">
    <source>
        <dbReference type="Proteomes" id="UP001286313"/>
    </source>
</evidence>
<feature type="signal peptide" evidence="2">
    <location>
        <begin position="1"/>
        <end position="32"/>
    </location>
</feature>
<comment type="caution">
    <text evidence="3">The sequence shown here is derived from an EMBL/GenBank/DDBJ whole genome shotgun (WGS) entry which is preliminary data.</text>
</comment>
<name>A0AAE1ETE3_PETCI</name>
<feature type="chain" id="PRO_5041919618" evidence="2">
    <location>
        <begin position="33"/>
        <end position="162"/>
    </location>
</feature>
<reference evidence="3" key="1">
    <citation type="submission" date="2023-10" db="EMBL/GenBank/DDBJ databases">
        <title>Genome assemblies of two species of porcelain crab, Petrolisthes cinctipes and Petrolisthes manimaculis (Anomura: Porcellanidae).</title>
        <authorList>
            <person name="Angst P."/>
        </authorList>
    </citation>
    <scope>NUCLEOTIDE SEQUENCE</scope>
    <source>
        <strain evidence="3">PB745_01</strain>
        <tissue evidence="3">Gill</tissue>
    </source>
</reference>
<keyword evidence="4" id="KW-1185">Reference proteome</keyword>